<dbReference type="PRINTS" id="PR00452">
    <property type="entry name" value="SH3DOMAIN"/>
</dbReference>
<accession>A0A137PBB4</accession>
<reference evidence="8 9" key="1">
    <citation type="journal article" date="2015" name="Genome Biol. Evol.">
        <title>Phylogenomic analyses indicate that early fungi evolved digesting cell walls of algal ancestors of land plants.</title>
        <authorList>
            <person name="Chang Y."/>
            <person name="Wang S."/>
            <person name="Sekimoto S."/>
            <person name="Aerts A.L."/>
            <person name="Choi C."/>
            <person name="Clum A."/>
            <person name="LaButti K.M."/>
            <person name="Lindquist E.A."/>
            <person name="Yee Ngan C."/>
            <person name="Ohm R.A."/>
            <person name="Salamov A.A."/>
            <person name="Grigoriev I.V."/>
            <person name="Spatafora J.W."/>
            <person name="Berbee M.L."/>
        </authorList>
    </citation>
    <scope>NUCLEOTIDE SEQUENCE [LARGE SCALE GENOMIC DNA]</scope>
    <source>
        <strain evidence="8 9">NRRL 28638</strain>
    </source>
</reference>
<dbReference type="SMART" id="SM00326">
    <property type="entry name" value="SH3"/>
    <property type="match status" value="2"/>
</dbReference>
<dbReference type="InterPro" id="IPR036028">
    <property type="entry name" value="SH3-like_dom_sf"/>
</dbReference>
<dbReference type="FunFam" id="2.30.30.40:FF:000072">
    <property type="entry name" value="Unconventional Myosin IB"/>
    <property type="match status" value="1"/>
</dbReference>
<dbReference type="STRING" id="796925.A0A137PBB4"/>
<dbReference type="Gene3D" id="2.30.30.40">
    <property type="entry name" value="SH3 Domains"/>
    <property type="match status" value="2"/>
</dbReference>
<dbReference type="SUPFAM" id="SSF50044">
    <property type="entry name" value="SH3-domain"/>
    <property type="match status" value="2"/>
</dbReference>
<evidence type="ECO:0000256" key="6">
    <source>
        <dbReference type="SAM" id="MobiDB-lite"/>
    </source>
</evidence>
<sequence>MTGQSMLCQVHHAYQATQQDELTLHVNDVIKVTNTEFDTWWVGTNIITGEEGWFPSNFVMTLRPISQVQTEEEKVVAAYDYIAQAPDELNLSKGDIVVVLEKEEGWWKGELNGRVGVFPANFVNDYRPPQNKPPPSSDLPPQPKAHGKPEQPHHKLPPPPTAQPEPESSKEVERETHKEPLPSIPGQDSHESVPEALDSEHTESKHQGHGKKKSISDSNL</sequence>
<evidence type="ECO:0000256" key="4">
    <source>
        <dbReference type="ARBA" id="ARBA00023136"/>
    </source>
</evidence>
<dbReference type="PANTHER" id="PTHR14167:SF81">
    <property type="entry name" value="ENDOPHILIN-A"/>
    <property type="match status" value="1"/>
</dbReference>
<dbReference type="InterPro" id="IPR050384">
    <property type="entry name" value="Endophilin_SH3RF"/>
</dbReference>
<feature type="compositionally biased region" description="Basic and acidic residues" evidence="6">
    <location>
        <begin position="167"/>
        <end position="180"/>
    </location>
</feature>
<dbReference type="Proteomes" id="UP000070444">
    <property type="component" value="Unassembled WGS sequence"/>
</dbReference>
<keyword evidence="9" id="KW-1185">Reference proteome</keyword>
<feature type="domain" description="SH3" evidence="7">
    <location>
        <begin position="3"/>
        <end position="64"/>
    </location>
</feature>
<evidence type="ECO:0000256" key="5">
    <source>
        <dbReference type="PROSITE-ProRule" id="PRU00192"/>
    </source>
</evidence>
<evidence type="ECO:0000256" key="3">
    <source>
        <dbReference type="ARBA" id="ARBA00023054"/>
    </source>
</evidence>
<keyword evidence="3" id="KW-0175">Coiled coil</keyword>
<dbReference type="CDD" id="cd00174">
    <property type="entry name" value="SH3"/>
    <property type="match status" value="2"/>
</dbReference>
<comment type="subcellular location">
    <subcellularLocation>
        <location evidence="1">Membrane</location>
        <topology evidence="1">Peripheral membrane protein</topology>
    </subcellularLocation>
</comment>
<evidence type="ECO:0000256" key="1">
    <source>
        <dbReference type="ARBA" id="ARBA00004170"/>
    </source>
</evidence>
<feature type="domain" description="SH3" evidence="7">
    <location>
        <begin position="70"/>
        <end position="128"/>
    </location>
</feature>
<proteinExistence type="predicted"/>
<evidence type="ECO:0000313" key="9">
    <source>
        <dbReference type="Proteomes" id="UP000070444"/>
    </source>
</evidence>
<dbReference type="PANTHER" id="PTHR14167">
    <property type="entry name" value="SH3 DOMAIN-CONTAINING"/>
    <property type="match status" value="1"/>
</dbReference>
<keyword evidence="4" id="KW-0472">Membrane</keyword>
<dbReference type="OrthoDB" id="10255964at2759"/>
<dbReference type="Pfam" id="PF14604">
    <property type="entry name" value="SH3_9"/>
    <property type="match status" value="1"/>
</dbReference>
<evidence type="ECO:0000256" key="2">
    <source>
        <dbReference type="ARBA" id="ARBA00022443"/>
    </source>
</evidence>
<dbReference type="Pfam" id="PF00018">
    <property type="entry name" value="SH3_1"/>
    <property type="match status" value="1"/>
</dbReference>
<dbReference type="InterPro" id="IPR001452">
    <property type="entry name" value="SH3_domain"/>
</dbReference>
<evidence type="ECO:0000313" key="8">
    <source>
        <dbReference type="EMBL" id="KXN72266.1"/>
    </source>
</evidence>
<organism evidence="8 9">
    <name type="scientific">Conidiobolus coronatus (strain ATCC 28846 / CBS 209.66 / NRRL 28638)</name>
    <name type="common">Delacroixia coronata</name>
    <dbReference type="NCBI Taxonomy" id="796925"/>
    <lineage>
        <taxon>Eukaryota</taxon>
        <taxon>Fungi</taxon>
        <taxon>Fungi incertae sedis</taxon>
        <taxon>Zoopagomycota</taxon>
        <taxon>Entomophthoromycotina</taxon>
        <taxon>Entomophthoromycetes</taxon>
        <taxon>Entomophthorales</taxon>
        <taxon>Ancylistaceae</taxon>
        <taxon>Conidiobolus</taxon>
    </lineage>
</organism>
<dbReference type="PROSITE" id="PS50002">
    <property type="entry name" value="SH3"/>
    <property type="match status" value="2"/>
</dbReference>
<dbReference type="PRINTS" id="PR01887">
    <property type="entry name" value="SPECTRNALPHA"/>
</dbReference>
<dbReference type="EMBL" id="KQ964456">
    <property type="protein sequence ID" value="KXN72266.1"/>
    <property type="molecule type" value="Genomic_DNA"/>
</dbReference>
<evidence type="ECO:0000259" key="7">
    <source>
        <dbReference type="PROSITE" id="PS50002"/>
    </source>
</evidence>
<gene>
    <name evidence="8" type="ORF">CONCODRAFT_136008</name>
</gene>
<protein>
    <recommendedName>
        <fullName evidence="7">SH3 domain-containing protein</fullName>
    </recommendedName>
</protein>
<name>A0A137PBB4_CONC2</name>
<feature type="compositionally biased region" description="Pro residues" evidence="6">
    <location>
        <begin position="130"/>
        <end position="143"/>
    </location>
</feature>
<feature type="compositionally biased region" description="Basic and acidic residues" evidence="6">
    <location>
        <begin position="188"/>
        <end position="206"/>
    </location>
</feature>
<feature type="region of interest" description="Disordered" evidence="6">
    <location>
        <begin position="124"/>
        <end position="220"/>
    </location>
</feature>
<keyword evidence="2 5" id="KW-0728">SH3 domain</keyword>
<dbReference type="AlphaFoldDB" id="A0A137PBB4"/>